<dbReference type="InterPro" id="IPR008271">
    <property type="entry name" value="Ser/Thr_kinase_AS"/>
</dbReference>
<dbReference type="SMART" id="SM00220">
    <property type="entry name" value="S_TKc"/>
    <property type="match status" value="1"/>
</dbReference>
<evidence type="ECO:0000313" key="4">
    <source>
        <dbReference type="Proteomes" id="UP000054558"/>
    </source>
</evidence>
<organism evidence="3 4">
    <name type="scientific">Klebsormidium nitens</name>
    <name type="common">Green alga</name>
    <name type="synonym">Ulothrix nitens</name>
    <dbReference type="NCBI Taxonomy" id="105231"/>
    <lineage>
        <taxon>Eukaryota</taxon>
        <taxon>Viridiplantae</taxon>
        <taxon>Streptophyta</taxon>
        <taxon>Klebsormidiophyceae</taxon>
        <taxon>Klebsormidiales</taxon>
        <taxon>Klebsormidiaceae</taxon>
        <taxon>Klebsormidium</taxon>
    </lineage>
</organism>
<sequence>MAARDARRTPADVLFASTNLPFEPPRVELRRGSDFVPTREPTLAEQHIFDVLRTQPIEIHFAFFCRDNIESLQRQLYSRVLQKTGYGIDRQSDEHMVAAMMRVFEENCRYSAYDVAEQVSQLDEIVLGQLVPMVVTNIDMQRIGTGANKSVFRAFDRHEGREVAWCKARLSGLEPGGTADIAKEIAVMTSLDHPHIVRLVSSWTDVRAEEMVFVTDLYGSSIDVYLRKHGKQVPSVIRKWAKQLCEAVDYLHEGLPNSVAHRDIKAGNVFVNNYTGDLALGDLGFATVTSKSRSNASILGTAEFMAPEVLRGSYGLKADVYALGMTILQITTLKKPYGRMKSVSELYVEVLNGSRPEELQFVRNRNLRALIEACIGPEEDRPSARGLLCLEFFQETGGDVETVEDLVATPSANFGRFKGAIERFCLLNESFRPADHLR</sequence>
<dbReference type="AlphaFoldDB" id="A0A1Y1IN23"/>
<dbReference type="GO" id="GO:0005524">
    <property type="term" value="F:ATP binding"/>
    <property type="evidence" value="ECO:0007669"/>
    <property type="project" value="InterPro"/>
</dbReference>
<dbReference type="Proteomes" id="UP000054558">
    <property type="component" value="Unassembled WGS sequence"/>
</dbReference>
<feature type="domain" description="Protein kinase" evidence="2">
    <location>
        <begin position="137"/>
        <end position="393"/>
    </location>
</feature>
<reference evidence="3 4" key="1">
    <citation type="journal article" date="2014" name="Nat. Commun.">
        <title>Klebsormidium flaccidum genome reveals primary factors for plant terrestrial adaptation.</title>
        <authorList>
            <person name="Hori K."/>
            <person name="Maruyama F."/>
            <person name="Fujisawa T."/>
            <person name="Togashi T."/>
            <person name="Yamamoto N."/>
            <person name="Seo M."/>
            <person name="Sato S."/>
            <person name="Yamada T."/>
            <person name="Mori H."/>
            <person name="Tajima N."/>
            <person name="Moriyama T."/>
            <person name="Ikeuchi M."/>
            <person name="Watanabe M."/>
            <person name="Wada H."/>
            <person name="Kobayashi K."/>
            <person name="Saito M."/>
            <person name="Masuda T."/>
            <person name="Sasaki-Sekimoto Y."/>
            <person name="Mashiguchi K."/>
            <person name="Awai K."/>
            <person name="Shimojima M."/>
            <person name="Masuda S."/>
            <person name="Iwai M."/>
            <person name="Nobusawa T."/>
            <person name="Narise T."/>
            <person name="Kondo S."/>
            <person name="Saito H."/>
            <person name="Sato R."/>
            <person name="Murakawa M."/>
            <person name="Ihara Y."/>
            <person name="Oshima-Yamada Y."/>
            <person name="Ohtaka K."/>
            <person name="Satoh M."/>
            <person name="Sonobe K."/>
            <person name="Ishii M."/>
            <person name="Ohtani R."/>
            <person name="Kanamori-Sato M."/>
            <person name="Honoki R."/>
            <person name="Miyazaki D."/>
            <person name="Mochizuki H."/>
            <person name="Umetsu J."/>
            <person name="Higashi K."/>
            <person name="Shibata D."/>
            <person name="Kamiya Y."/>
            <person name="Sato N."/>
            <person name="Nakamura Y."/>
            <person name="Tabata S."/>
            <person name="Ida S."/>
            <person name="Kurokawa K."/>
            <person name="Ohta H."/>
        </authorList>
    </citation>
    <scope>NUCLEOTIDE SEQUENCE [LARGE SCALE GENOMIC DNA]</scope>
    <source>
        <strain evidence="3 4">NIES-2285</strain>
    </source>
</reference>
<keyword evidence="3" id="KW-0808">Transferase</keyword>
<gene>
    <name evidence="3" type="ORF">KFL_009350110</name>
</gene>
<dbReference type="PANTHER" id="PTHR13902">
    <property type="entry name" value="SERINE/THREONINE-PROTEIN KINASE WNK WITH NO LYSINE -RELATED"/>
    <property type="match status" value="1"/>
</dbReference>
<keyword evidence="4" id="KW-1185">Reference proteome</keyword>
<dbReference type="GO" id="GO:0035556">
    <property type="term" value="P:intracellular signal transduction"/>
    <property type="evidence" value="ECO:0000318"/>
    <property type="project" value="GO_Central"/>
</dbReference>
<dbReference type="SUPFAM" id="SSF56112">
    <property type="entry name" value="Protein kinase-like (PK-like)"/>
    <property type="match status" value="1"/>
</dbReference>
<dbReference type="InterPro" id="IPR000719">
    <property type="entry name" value="Prot_kinase_dom"/>
</dbReference>
<dbReference type="EC" id="2.7.11.1" evidence="1"/>
<accession>A0A1Y1IN23</accession>
<dbReference type="OMA" id="IRRCEWY"/>
<evidence type="ECO:0000256" key="1">
    <source>
        <dbReference type="ARBA" id="ARBA00012513"/>
    </source>
</evidence>
<evidence type="ECO:0000259" key="2">
    <source>
        <dbReference type="PROSITE" id="PS50011"/>
    </source>
</evidence>
<dbReference type="OrthoDB" id="4062651at2759"/>
<dbReference type="STRING" id="105231.A0A1Y1IN23"/>
<dbReference type="Pfam" id="PF00069">
    <property type="entry name" value="Pkinase"/>
    <property type="match status" value="1"/>
</dbReference>
<dbReference type="GO" id="GO:0005737">
    <property type="term" value="C:cytoplasm"/>
    <property type="evidence" value="ECO:0000318"/>
    <property type="project" value="GO_Central"/>
</dbReference>
<dbReference type="InterPro" id="IPR011009">
    <property type="entry name" value="Kinase-like_dom_sf"/>
</dbReference>
<dbReference type="PROSITE" id="PS00108">
    <property type="entry name" value="PROTEIN_KINASE_ST"/>
    <property type="match status" value="1"/>
</dbReference>
<proteinExistence type="predicted"/>
<keyword evidence="3" id="KW-0418">Kinase</keyword>
<dbReference type="GO" id="GO:0004674">
    <property type="term" value="F:protein serine/threonine kinase activity"/>
    <property type="evidence" value="ECO:0000318"/>
    <property type="project" value="GO_Central"/>
</dbReference>
<dbReference type="InterPro" id="IPR050588">
    <property type="entry name" value="WNK_Ser-Thr_kinase"/>
</dbReference>
<name>A0A1Y1IN23_KLENI</name>
<dbReference type="EMBL" id="DF237884">
    <property type="protein sequence ID" value="GAQ92164.1"/>
    <property type="molecule type" value="Genomic_DNA"/>
</dbReference>
<dbReference type="Gene3D" id="1.10.510.10">
    <property type="entry name" value="Transferase(Phosphotransferase) domain 1"/>
    <property type="match status" value="1"/>
</dbReference>
<dbReference type="PROSITE" id="PS50011">
    <property type="entry name" value="PROTEIN_KINASE_DOM"/>
    <property type="match status" value="1"/>
</dbReference>
<protein>
    <recommendedName>
        <fullName evidence="1">non-specific serine/threonine protein kinase</fullName>
        <ecNumber evidence="1">2.7.11.1</ecNumber>
    </recommendedName>
</protein>
<dbReference type="Gene3D" id="3.30.200.20">
    <property type="entry name" value="Phosphorylase Kinase, domain 1"/>
    <property type="match status" value="1"/>
</dbReference>
<evidence type="ECO:0000313" key="3">
    <source>
        <dbReference type="EMBL" id="GAQ92164.1"/>
    </source>
</evidence>